<dbReference type="EMBL" id="HBHX01028102">
    <property type="protein sequence ID" value="CAE0115002.1"/>
    <property type="molecule type" value="Transcribed_RNA"/>
</dbReference>
<evidence type="ECO:0000313" key="2">
    <source>
        <dbReference type="EMBL" id="CAE0115002.1"/>
    </source>
</evidence>
<accession>A0A7S3AVE9</accession>
<organism evidence="2">
    <name type="scientific">Haptolina ericina</name>
    <dbReference type="NCBI Taxonomy" id="156174"/>
    <lineage>
        <taxon>Eukaryota</taxon>
        <taxon>Haptista</taxon>
        <taxon>Haptophyta</taxon>
        <taxon>Prymnesiophyceae</taxon>
        <taxon>Prymnesiales</taxon>
        <taxon>Prymnesiaceae</taxon>
        <taxon>Haptolina</taxon>
    </lineage>
</organism>
<name>A0A7S3AVE9_9EUKA</name>
<reference evidence="2" key="1">
    <citation type="submission" date="2021-01" db="EMBL/GenBank/DDBJ databases">
        <authorList>
            <person name="Corre E."/>
            <person name="Pelletier E."/>
            <person name="Niang G."/>
            <person name="Scheremetjew M."/>
            <person name="Finn R."/>
            <person name="Kale V."/>
            <person name="Holt S."/>
            <person name="Cochrane G."/>
            <person name="Meng A."/>
            <person name="Brown T."/>
            <person name="Cohen L."/>
        </authorList>
    </citation>
    <scope>NUCLEOTIDE SEQUENCE</scope>
    <source>
        <strain evidence="2">CCMP281</strain>
    </source>
</reference>
<sequence>MQSLLSDPQPHASYADSLLPCAPARSQFVFELENLAQMHSNSEIDRKMQRRLAMISGLQAETIKLEKSARAERLNIVKRASDQGNATAVGQQQQPASGSGGTGGGTGGAGGTGGGCGCGYGASAGGGGGGAHQRPVTGNPIQVDLNQPVVAQRTVTPASGNHAATCPCRPSGSREVPSTAAGVAAMSIGSGGHRNGDWTPSAGIAPASMATPASSSSSCRGIIGLFDNNADEGSGGFRSYASGGSLMVQGGAL</sequence>
<protein>
    <submittedName>
        <fullName evidence="2">Uncharacterized protein</fullName>
    </submittedName>
</protein>
<evidence type="ECO:0000256" key="1">
    <source>
        <dbReference type="SAM" id="MobiDB-lite"/>
    </source>
</evidence>
<dbReference type="AlphaFoldDB" id="A0A7S3AVE9"/>
<gene>
    <name evidence="2" type="ORF">HERI1096_LOCUS15687</name>
</gene>
<proteinExistence type="predicted"/>
<feature type="compositionally biased region" description="Polar residues" evidence="1">
    <location>
        <begin position="83"/>
        <end position="95"/>
    </location>
</feature>
<feature type="region of interest" description="Disordered" evidence="1">
    <location>
        <begin position="83"/>
        <end position="106"/>
    </location>
</feature>